<dbReference type="InterPro" id="IPR036010">
    <property type="entry name" value="2Fe-2S_ferredoxin-like_sf"/>
</dbReference>
<dbReference type="Gene3D" id="2.40.30.10">
    <property type="entry name" value="Translation factors"/>
    <property type="match status" value="1"/>
</dbReference>
<evidence type="ECO:0000256" key="8">
    <source>
        <dbReference type="ARBA" id="ARBA00023014"/>
    </source>
</evidence>
<reference evidence="11 12" key="1">
    <citation type="journal article" date="2013" name="Genome Announc.">
        <title>Draft Genome Sequence of Cesiribacter andamanensis Strain AMV16T, Isolated from a Soil Sample from a Mud Volcano in the Andaman Islands, India.</title>
        <authorList>
            <person name="Shivaji S."/>
            <person name="Ara S."/>
            <person name="Begum Z."/>
            <person name="Srinivas T.N."/>
            <person name="Singh A."/>
            <person name="Kumar Pinnaka A."/>
        </authorList>
    </citation>
    <scope>NUCLEOTIDE SEQUENCE [LARGE SCALE GENOMIC DNA]</scope>
    <source>
        <strain evidence="11 12">AMV16</strain>
    </source>
</reference>
<dbReference type="InterPro" id="IPR050415">
    <property type="entry name" value="MRET"/>
</dbReference>
<evidence type="ECO:0000256" key="6">
    <source>
        <dbReference type="ARBA" id="ARBA00023002"/>
    </source>
</evidence>
<sequence length="379" mass="41511">MAFGFFKKKQEVEKAPEAKASSSSVHYFNLRVREVIQETPDAFSIVFDHPADKKITYKPGQFFTLIPTVDGAKVRRAYSVCTSPYTDPYPAVTVKRVEGGIVSNFLGDHLKAGDTLEVMEPMGHFTIEPEASRKRHIMLFGGGSGITPLMSIAKSILELEKGSQVSLIYANRNEESIIFRKGFEELKQQHGNRFTIIHVLDQPPAGWTGPSGLLTPANLPALIDQLPQWPADAIEYYICGPEGLMICVEQTLQALNIPKTQIHKESFVPGKADKAVEQLSGADAAGAAQAHEVTVILDGEEYKFTVEPDKTILETALSLDIDLPYSCQSGLCTACRGKCISGKVRLVEDEGLSDQEKEEGYVLTCVGHPITDNVVIEIG</sequence>
<dbReference type="InterPro" id="IPR001433">
    <property type="entry name" value="OxRdtase_FAD/NAD-bd"/>
</dbReference>
<feature type="domain" description="2Fe-2S ferredoxin-type" evidence="9">
    <location>
        <begin position="291"/>
        <end position="379"/>
    </location>
</feature>
<keyword evidence="8" id="KW-0411">Iron-sulfur</keyword>
<comment type="cofactor">
    <cofactor evidence="1">
        <name>FAD</name>
        <dbReference type="ChEBI" id="CHEBI:57692"/>
    </cofactor>
</comment>
<dbReference type="GO" id="GO:0016491">
    <property type="term" value="F:oxidoreductase activity"/>
    <property type="evidence" value="ECO:0007669"/>
    <property type="project" value="UniProtKB-KW"/>
</dbReference>
<dbReference type="STRING" id="1279009.ADICEAN_00326"/>
<dbReference type="PROSITE" id="PS00197">
    <property type="entry name" value="2FE2S_FER_1"/>
    <property type="match status" value="1"/>
</dbReference>
<keyword evidence="2" id="KW-0285">Flavoprotein</keyword>
<dbReference type="Pfam" id="PF00111">
    <property type="entry name" value="Fer2"/>
    <property type="match status" value="1"/>
</dbReference>
<name>M7N7I4_9BACT</name>
<organism evidence="11 12">
    <name type="scientific">Cesiribacter andamanensis AMV16</name>
    <dbReference type="NCBI Taxonomy" id="1279009"/>
    <lineage>
        <taxon>Bacteria</taxon>
        <taxon>Pseudomonadati</taxon>
        <taxon>Bacteroidota</taxon>
        <taxon>Cytophagia</taxon>
        <taxon>Cytophagales</taxon>
        <taxon>Cesiribacteraceae</taxon>
        <taxon>Cesiribacter</taxon>
    </lineage>
</organism>
<dbReference type="InterPro" id="IPR001709">
    <property type="entry name" value="Flavoprot_Pyr_Nucl_cyt_Rdtase"/>
</dbReference>
<dbReference type="SUPFAM" id="SSF52343">
    <property type="entry name" value="Ferredoxin reductase-like, C-terminal NADP-linked domain"/>
    <property type="match status" value="1"/>
</dbReference>
<dbReference type="EC" id="1.17.1.-" evidence="11"/>
<protein>
    <submittedName>
        <fullName evidence="11">3-ketosteroid-9-alpha-hydroxylase reductase subunit</fullName>
        <ecNumber evidence="11">1.17.1.-</ecNumber>
    </submittedName>
</protein>
<dbReference type="Proteomes" id="UP000011910">
    <property type="component" value="Unassembled WGS sequence"/>
</dbReference>
<dbReference type="InterPro" id="IPR006058">
    <property type="entry name" value="2Fe2S_fd_BS"/>
</dbReference>
<dbReference type="CDD" id="cd00207">
    <property type="entry name" value="fer2"/>
    <property type="match status" value="1"/>
</dbReference>
<accession>M7N7I4</accession>
<comment type="caution">
    <text evidence="11">The sequence shown here is derived from an EMBL/GenBank/DDBJ whole genome shotgun (WGS) entry which is preliminary data.</text>
</comment>
<dbReference type="GO" id="GO:0051537">
    <property type="term" value="F:2 iron, 2 sulfur cluster binding"/>
    <property type="evidence" value="ECO:0007669"/>
    <property type="project" value="UniProtKB-KW"/>
</dbReference>
<proteinExistence type="predicted"/>
<evidence type="ECO:0000256" key="7">
    <source>
        <dbReference type="ARBA" id="ARBA00023004"/>
    </source>
</evidence>
<dbReference type="SUPFAM" id="SSF54292">
    <property type="entry name" value="2Fe-2S ferredoxin-like"/>
    <property type="match status" value="1"/>
</dbReference>
<dbReference type="GO" id="GO:0046872">
    <property type="term" value="F:metal ion binding"/>
    <property type="evidence" value="ECO:0007669"/>
    <property type="project" value="UniProtKB-KW"/>
</dbReference>
<dbReference type="SUPFAM" id="SSF63380">
    <property type="entry name" value="Riboflavin synthase domain-like"/>
    <property type="match status" value="1"/>
</dbReference>
<gene>
    <name evidence="11" type="primary">hmp</name>
    <name evidence="11" type="ORF">ADICEAN_00326</name>
</gene>
<keyword evidence="4" id="KW-0479">Metal-binding</keyword>
<evidence type="ECO:0000313" key="11">
    <source>
        <dbReference type="EMBL" id="EMR04568.1"/>
    </source>
</evidence>
<evidence type="ECO:0000256" key="3">
    <source>
        <dbReference type="ARBA" id="ARBA00022714"/>
    </source>
</evidence>
<dbReference type="InterPro" id="IPR001041">
    <property type="entry name" value="2Fe-2S_ferredoxin-type"/>
</dbReference>
<dbReference type="PRINTS" id="PR00406">
    <property type="entry name" value="CYTB5RDTASE"/>
</dbReference>
<dbReference type="InterPro" id="IPR017927">
    <property type="entry name" value="FAD-bd_FR_type"/>
</dbReference>
<dbReference type="Pfam" id="PF00970">
    <property type="entry name" value="FAD_binding_6"/>
    <property type="match status" value="1"/>
</dbReference>
<dbReference type="RefSeq" id="WP_009193736.1">
    <property type="nucleotide sequence ID" value="NZ_AODQ01000004.1"/>
</dbReference>
<keyword evidence="12" id="KW-1185">Reference proteome</keyword>
<dbReference type="Gene3D" id="3.10.20.30">
    <property type="match status" value="1"/>
</dbReference>
<dbReference type="InterPro" id="IPR017938">
    <property type="entry name" value="Riboflavin_synthase-like_b-brl"/>
</dbReference>
<dbReference type="Pfam" id="PF00175">
    <property type="entry name" value="NAD_binding_1"/>
    <property type="match status" value="1"/>
</dbReference>
<keyword evidence="7" id="KW-0408">Iron</keyword>
<evidence type="ECO:0000256" key="5">
    <source>
        <dbReference type="ARBA" id="ARBA00022827"/>
    </source>
</evidence>
<dbReference type="PRINTS" id="PR00371">
    <property type="entry name" value="FPNCR"/>
</dbReference>
<dbReference type="Gene3D" id="3.40.50.80">
    <property type="entry name" value="Nucleotide-binding domain of ferredoxin-NADP reductase (FNR) module"/>
    <property type="match status" value="1"/>
</dbReference>
<keyword evidence="6 11" id="KW-0560">Oxidoreductase</keyword>
<dbReference type="InterPro" id="IPR012675">
    <property type="entry name" value="Beta-grasp_dom_sf"/>
</dbReference>
<dbReference type="InterPro" id="IPR008333">
    <property type="entry name" value="Cbr1-like_FAD-bd_dom"/>
</dbReference>
<dbReference type="PROSITE" id="PS51085">
    <property type="entry name" value="2FE2S_FER_2"/>
    <property type="match status" value="1"/>
</dbReference>
<dbReference type="InterPro" id="IPR039261">
    <property type="entry name" value="FNR_nucleotide-bd"/>
</dbReference>
<dbReference type="AlphaFoldDB" id="M7N7I4"/>
<dbReference type="GO" id="GO:0050660">
    <property type="term" value="F:flavin adenine dinucleotide binding"/>
    <property type="evidence" value="ECO:0007669"/>
    <property type="project" value="TreeGrafter"/>
</dbReference>
<evidence type="ECO:0000256" key="4">
    <source>
        <dbReference type="ARBA" id="ARBA00022723"/>
    </source>
</evidence>
<dbReference type="PROSITE" id="PS51384">
    <property type="entry name" value="FAD_FR"/>
    <property type="match status" value="1"/>
</dbReference>
<dbReference type="PATRIC" id="fig|1279009.4.peg.326"/>
<feature type="domain" description="FAD-binding FR-type" evidence="10">
    <location>
        <begin position="25"/>
        <end position="128"/>
    </location>
</feature>
<dbReference type="CDD" id="cd06214">
    <property type="entry name" value="PA_degradation_oxidoreductase_like"/>
    <property type="match status" value="1"/>
</dbReference>
<dbReference type="EMBL" id="AODQ01000004">
    <property type="protein sequence ID" value="EMR04568.1"/>
    <property type="molecule type" value="Genomic_DNA"/>
</dbReference>
<dbReference type="PANTHER" id="PTHR47354">
    <property type="entry name" value="NADH OXIDOREDUCTASE HCR"/>
    <property type="match status" value="1"/>
</dbReference>
<evidence type="ECO:0000259" key="10">
    <source>
        <dbReference type="PROSITE" id="PS51384"/>
    </source>
</evidence>
<evidence type="ECO:0000256" key="1">
    <source>
        <dbReference type="ARBA" id="ARBA00001974"/>
    </source>
</evidence>
<dbReference type="OrthoDB" id="9789468at2"/>
<evidence type="ECO:0000256" key="2">
    <source>
        <dbReference type="ARBA" id="ARBA00022630"/>
    </source>
</evidence>
<dbReference type="PANTHER" id="PTHR47354:SF8">
    <property type="entry name" value="1,2-PHENYLACETYL-COA EPOXIDASE, SUBUNIT E"/>
    <property type="match status" value="1"/>
</dbReference>
<evidence type="ECO:0000259" key="9">
    <source>
        <dbReference type="PROSITE" id="PS51085"/>
    </source>
</evidence>
<evidence type="ECO:0000313" key="12">
    <source>
        <dbReference type="Proteomes" id="UP000011910"/>
    </source>
</evidence>
<keyword evidence="3" id="KW-0001">2Fe-2S</keyword>
<keyword evidence="5" id="KW-0274">FAD</keyword>
<dbReference type="eggNOG" id="COG1018">
    <property type="taxonomic scope" value="Bacteria"/>
</dbReference>